<dbReference type="Proteomes" id="UP000312512">
    <property type="component" value="Unassembled WGS sequence"/>
</dbReference>
<dbReference type="AlphaFoldDB" id="A0A5C4VDK6"/>
<sequence>MRTAPRKADYGGRVKGNGGLIAISIRDGQAIGYFCDGRAEAWFKGTESGGELRLTSRGGGRVTAELAGGRARGSVAIGGGKWRFVAPTVVKPSGLYRATAMVRGARLRAGWIVLKNPNGGYTQVGAAFEGETQVPVPRLQDGRPTAPVTVGGATLQPEDVDGFIEELR</sequence>
<dbReference type="OrthoDB" id="4538973at2"/>
<dbReference type="EMBL" id="VDLX02000013">
    <property type="protein sequence ID" value="KAB8191284.1"/>
    <property type="molecule type" value="Genomic_DNA"/>
</dbReference>
<gene>
    <name evidence="1" type="ORF">FH608_032380</name>
</gene>
<evidence type="ECO:0000313" key="2">
    <source>
        <dbReference type="Proteomes" id="UP000312512"/>
    </source>
</evidence>
<comment type="caution">
    <text evidence="1">The sequence shown here is derived from an EMBL/GenBank/DDBJ whole genome shotgun (WGS) entry which is preliminary data.</text>
</comment>
<name>A0A5C4VDK6_9ACTN</name>
<organism evidence="1 2">
    <name type="scientific">Nonomuraea phyllanthi</name>
    <dbReference type="NCBI Taxonomy" id="2219224"/>
    <lineage>
        <taxon>Bacteria</taxon>
        <taxon>Bacillati</taxon>
        <taxon>Actinomycetota</taxon>
        <taxon>Actinomycetes</taxon>
        <taxon>Streptosporangiales</taxon>
        <taxon>Streptosporangiaceae</taxon>
        <taxon>Nonomuraea</taxon>
    </lineage>
</organism>
<reference evidence="1 2" key="1">
    <citation type="submission" date="2019-10" db="EMBL/GenBank/DDBJ databases">
        <title>Nonomuraea sp. nov., isolated from Phyllanthus amarus.</title>
        <authorList>
            <person name="Klykleung N."/>
            <person name="Tanasupawat S."/>
        </authorList>
    </citation>
    <scope>NUCLEOTIDE SEQUENCE [LARGE SCALE GENOMIC DNA]</scope>
    <source>
        <strain evidence="1 2">PA1-10</strain>
    </source>
</reference>
<protein>
    <submittedName>
        <fullName evidence="1">Uncharacterized protein</fullName>
    </submittedName>
</protein>
<accession>A0A5C4VDK6</accession>
<proteinExistence type="predicted"/>
<keyword evidence="2" id="KW-1185">Reference proteome</keyword>
<evidence type="ECO:0000313" key="1">
    <source>
        <dbReference type="EMBL" id="KAB8191284.1"/>
    </source>
</evidence>